<dbReference type="Proteomes" id="UP001497644">
    <property type="component" value="Chromosome 2"/>
</dbReference>
<dbReference type="InterPro" id="IPR048366">
    <property type="entry name" value="TNP-like_GBD"/>
</dbReference>
<proteinExistence type="predicted"/>
<sequence length="90" mass="10714">MLSLLGVTSSFLNTKTWFTHPLDNERKVFAFSDVPHVIKNIRNRLYNKKYLRINSEKNYIQWRYFDILFDLDNKPGNARACPKLSKRHIG</sequence>
<feature type="domain" description="Transposable element P transposase-like GTP-binding insertion" evidence="1">
    <location>
        <begin position="36"/>
        <end position="89"/>
    </location>
</feature>
<reference evidence="2" key="1">
    <citation type="submission" date="2024-04" db="EMBL/GenBank/DDBJ databases">
        <authorList>
            <consortium name="Molecular Ecology Group"/>
        </authorList>
    </citation>
    <scope>NUCLEOTIDE SEQUENCE</scope>
</reference>
<keyword evidence="4" id="KW-1185">Reference proteome</keyword>
<organism evidence="2 4">
    <name type="scientific">Lasius platythorax</name>
    <dbReference type="NCBI Taxonomy" id="488582"/>
    <lineage>
        <taxon>Eukaryota</taxon>
        <taxon>Metazoa</taxon>
        <taxon>Ecdysozoa</taxon>
        <taxon>Arthropoda</taxon>
        <taxon>Hexapoda</taxon>
        <taxon>Insecta</taxon>
        <taxon>Pterygota</taxon>
        <taxon>Neoptera</taxon>
        <taxon>Endopterygota</taxon>
        <taxon>Hymenoptera</taxon>
        <taxon>Apocrita</taxon>
        <taxon>Aculeata</taxon>
        <taxon>Formicoidea</taxon>
        <taxon>Formicidae</taxon>
        <taxon>Formicinae</taxon>
        <taxon>Lasius</taxon>
        <taxon>Lasius</taxon>
    </lineage>
</organism>
<dbReference type="Pfam" id="PF21788">
    <property type="entry name" value="TNP-like_GBD"/>
    <property type="match status" value="1"/>
</dbReference>
<dbReference type="EMBL" id="CAXIPU020000564">
    <property type="protein sequence ID" value="CAL1672426.1"/>
    <property type="molecule type" value="Genomic_DNA"/>
</dbReference>
<dbReference type="AlphaFoldDB" id="A0AAV2MZF9"/>
<protein>
    <recommendedName>
        <fullName evidence="1">Transposable element P transposase-like GTP-binding insertion domain-containing protein</fullName>
    </recommendedName>
</protein>
<gene>
    <name evidence="3" type="ORF">LPLAT_LOCUS6753</name>
    <name evidence="2" type="ORF">LPLAT_LOCUS7092</name>
</gene>
<evidence type="ECO:0000313" key="4">
    <source>
        <dbReference type="Proteomes" id="UP001497644"/>
    </source>
</evidence>
<dbReference type="Proteomes" id="UP001497644">
    <property type="component" value="Unassembled WGS sequence"/>
</dbReference>
<accession>A0AAV2MZF9</accession>
<evidence type="ECO:0000313" key="2">
    <source>
        <dbReference type="EMBL" id="CAL1672426.1"/>
    </source>
</evidence>
<evidence type="ECO:0000259" key="1">
    <source>
        <dbReference type="Pfam" id="PF21788"/>
    </source>
</evidence>
<name>A0AAV2MZF9_9HYME</name>
<evidence type="ECO:0000313" key="3">
    <source>
        <dbReference type="EMBL" id="CAL1680793.1"/>
    </source>
</evidence>
<dbReference type="EMBL" id="OZ034825">
    <property type="protein sequence ID" value="CAL1680793.1"/>
    <property type="molecule type" value="Genomic_DNA"/>
</dbReference>